<keyword evidence="2" id="KW-1185">Reference proteome</keyword>
<protein>
    <recommendedName>
        <fullName evidence="3">Outer membrane protein beta-barrel domain-containing protein</fullName>
    </recommendedName>
</protein>
<dbReference type="STRING" id="320787.CA2015_2022"/>
<reference evidence="1 2" key="1">
    <citation type="submission" date="2015-07" db="EMBL/GenBank/DDBJ databases">
        <authorList>
            <person name="Kim K.M."/>
        </authorList>
    </citation>
    <scope>NUCLEOTIDE SEQUENCE [LARGE SCALE GENOMIC DNA]</scope>
    <source>
        <strain evidence="1 2">KCTC 12363</strain>
    </source>
</reference>
<evidence type="ECO:0008006" key="3">
    <source>
        <dbReference type="Google" id="ProtNLM"/>
    </source>
</evidence>
<dbReference type="AlphaFoldDB" id="A0A0H4PF58"/>
<evidence type="ECO:0000313" key="1">
    <source>
        <dbReference type="EMBL" id="AKP51448.1"/>
    </source>
</evidence>
<evidence type="ECO:0000313" key="2">
    <source>
        <dbReference type="Proteomes" id="UP000036520"/>
    </source>
</evidence>
<dbReference type="Proteomes" id="UP000036520">
    <property type="component" value="Chromosome"/>
</dbReference>
<sequence length="248" mass="27527">MYKPVLIPIVCLIFLAAIPLKAQITIDAETGLAFPGYNDVRIPNTTGTLFSFQDDFEAEGPVIPFRLRLGYTFKEKNHIFALYAPLGINYNGTANKDISFESSVFEQGQALSGYYQFNSYRLTYRRDIITSGNWQVGVGFTGKIRDAQVRLANGQGLNDRKDDLGFVPLLHLYTAYDLGGEKLIYFEGDGLAGGPGRAFDLFLGTRLPITNHIAFKAGYRFLEGGADVDEVYNFTLVQFAVAGLFIQL</sequence>
<accession>A0A0H4PF58</accession>
<dbReference type="OrthoDB" id="941853at2"/>
<dbReference type="EMBL" id="CP012040">
    <property type="protein sequence ID" value="AKP51448.1"/>
    <property type="molecule type" value="Genomic_DNA"/>
</dbReference>
<dbReference type="PATRIC" id="fig|320787.5.peg.2227"/>
<gene>
    <name evidence="1" type="ORF">CA2015_2022</name>
</gene>
<name>A0A0H4PF58_9BACT</name>
<dbReference type="KEGG" id="camu:CA2015_2022"/>
<proteinExistence type="predicted"/>
<organism evidence="1 2">
    <name type="scientific">Cyclobacterium amurskyense</name>
    <dbReference type="NCBI Taxonomy" id="320787"/>
    <lineage>
        <taxon>Bacteria</taxon>
        <taxon>Pseudomonadati</taxon>
        <taxon>Bacteroidota</taxon>
        <taxon>Cytophagia</taxon>
        <taxon>Cytophagales</taxon>
        <taxon>Cyclobacteriaceae</taxon>
        <taxon>Cyclobacterium</taxon>
    </lineage>
</organism>
<dbReference type="RefSeq" id="WP_048641778.1">
    <property type="nucleotide sequence ID" value="NZ_CP012040.1"/>
</dbReference>